<dbReference type="Pfam" id="PF00293">
    <property type="entry name" value="NUDIX"/>
    <property type="match status" value="1"/>
</dbReference>
<protein>
    <submittedName>
        <fullName evidence="3">NUDIX domain-containing protein</fullName>
    </submittedName>
</protein>
<dbReference type="PROSITE" id="PS51462">
    <property type="entry name" value="NUDIX"/>
    <property type="match status" value="1"/>
</dbReference>
<dbReference type="SUPFAM" id="SSF55811">
    <property type="entry name" value="Nudix"/>
    <property type="match status" value="1"/>
</dbReference>
<organism evidence="3 4">
    <name type="scientific">Isoptericola haloaureus</name>
    <dbReference type="NCBI Taxonomy" id="1542902"/>
    <lineage>
        <taxon>Bacteria</taxon>
        <taxon>Bacillati</taxon>
        <taxon>Actinomycetota</taxon>
        <taxon>Actinomycetes</taxon>
        <taxon>Micrococcales</taxon>
        <taxon>Promicromonosporaceae</taxon>
        <taxon>Isoptericola</taxon>
    </lineage>
</organism>
<evidence type="ECO:0000259" key="2">
    <source>
        <dbReference type="PROSITE" id="PS51462"/>
    </source>
</evidence>
<sequence length="160" mass="17432">MPVTSAGLLFYQPGTDGPIVLLAHMGGPFWARREAGAWTVVKGEVGDGEDAHAAAVREAGEELGLTVPEPVVPDVDLGEIRQRSGKRVRAWGRCWPAPGPDLSAVRSNTVRVEWPPRSGRHLEVPEIDRAAWFTPDEARRVLVRGQDVLVDRLEAALSRS</sequence>
<dbReference type="EMBL" id="JBAGLP010000099">
    <property type="protein sequence ID" value="MEG3613811.1"/>
    <property type="molecule type" value="Genomic_DNA"/>
</dbReference>
<comment type="caution">
    <text evidence="3">The sequence shown here is derived from an EMBL/GenBank/DDBJ whole genome shotgun (WGS) entry which is preliminary data.</text>
</comment>
<dbReference type="InterPro" id="IPR015797">
    <property type="entry name" value="NUDIX_hydrolase-like_dom_sf"/>
</dbReference>
<reference evidence="3" key="1">
    <citation type="journal article" date="2024" name="Antonie Van Leeuwenhoek">
        <title>Isoptericola haloaureus sp. nov., a dimorphic actinobacterium isolated from mangrove sediments of southeast India, implicating biosaline agricultural significance through nitrogen fixation and salt tolerance genes.</title>
        <authorList>
            <person name="Prathaban M."/>
            <person name="Prathiviraj R."/>
            <person name="Ravichandran M."/>
            <person name="Natarajan S.D."/>
            <person name="Sobanaa M."/>
            <person name="Hari Krishna Kumar S."/>
            <person name="Chandrasekar V."/>
            <person name="Selvin J."/>
        </authorList>
    </citation>
    <scope>NUCLEOTIDE SEQUENCE</scope>
    <source>
        <strain evidence="3">MP1014</strain>
    </source>
</reference>
<feature type="domain" description="Nudix hydrolase" evidence="2">
    <location>
        <begin position="1"/>
        <end position="156"/>
    </location>
</feature>
<keyword evidence="1" id="KW-0378">Hydrolase</keyword>
<dbReference type="InterPro" id="IPR000086">
    <property type="entry name" value="NUDIX_hydrolase_dom"/>
</dbReference>
<keyword evidence="4" id="KW-1185">Reference proteome</keyword>
<dbReference type="Proteomes" id="UP001310387">
    <property type="component" value="Unassembled WGS sequence"/>
</dbReference>
<evidence type="ECO:0000313" key="4">
    <source>
        <dbReference type="Proteomes" id="UP001310387"/>
    </source>
</evidence>
<dbReference type="PANTHER" id="PTHR21340">
    <property type="entry name" value="DIADENOSINE 5,5-P1,P4-TETRAPHOSPHATE PYROPHOSPHOHYDROLASE MUTT"/>
    <property type="match status" value="1"/>
</dbReference>
<dbReference type="PROSITE" id="PS00893">
    <property type="entry name" value="NUDIX_BOX"/>
    <property type="match status" value="1"/>
</dbReference>
<evidence type="ECO:0000313" key="3">
    <source>
        <dbReference type="EMBL" id="MEG3613811.1"/>
    </source>
</evidence>
<accession>A0ABU7Z304</accession>
<dbReference type="PANTHER" id="PTHR21340:SF7">
    <property type="entry name" value="NUDIX HYDROLASE DOMAIN-CONTAINING PROTEIN"/>
    <property type="match status" value="1"/>
</dbReference>
<reference evidence="3" key="2">
    <citation type="submission" date="2024-02" db="EMBL/GenBank/DDBJ databases">
        <authorList>
            <person name="Prathaban M."/>
            <person name="Mythili R."/>
            <person name="Sharmila Devi N."/>
            <person name="Sobanaa M."/>
            <person name="Prathiviraj R."/>
            <person name="Selvin J."/>
        </authorList>
    </citation>
    <scope>NUCLEOTIDE SEQUENCE</scope>
    <source>
        <strain evidence="3">MP1014</strain>
    </source>
</reference>
<evidence type="ECO:0000256" key="1">
    <source>
        <dbReference type="ARBA" id="ARBA00022801"/>
    </source>
</evidence>
<name>A0ABU7Z304_9MICO</name>
<gene>
    <name evidence="3" type="ORF">V5O49_01595</name>
</gene>
<dbReference type="RefSeq" id="WP_332900692.1">
    <property type="nucleotide sequence ID" value="NZ_JBAGLP010000099.1"/>
</dbReference>
<dbReference type="InterPro" id="IPR051325">
    <property type="entry name" value="Nudix_hydrolase_domain"/>
</dbReference>
<proteinExistence type="predicted"/>
<dbReference type="InterPro" id="IPR020084">
    <property type="entry name" value="NUDIX_hydrolase_CS"/>
</dbReference>
<dbReference type="Gene3D" id="3.90.79.10">
    <property type="entry name" value="Nucleoside Triphosphate Pyrophosphohydrolase"/>
    <property type="match status" value="1"/>
</dbReference>
<dbReference type="CDD" id="cd04662">
    <property type="entry name" value="NUDIX_Hydrolase"/>
    <property type="match status" value="1"/>
</dbReference>